<keyword evidence="2 6" id="KW-0812">Transmembrane</keyword>
<dbReference type="RefSeq" id="WP_221031279.1">
    <property type="nucleotide sequence ID" value="NZ_CP139781.1"/>
</dbReference>
<evidence type="ECO:0000313" key="8">
    <source>
        <dbReference type="EMBL" id="WRQ86352.1"/>
    </source>
</evidence>
<feature type="transmembrane region" description="Helical" evidence="6">
    <location>
        <begin position="54"/>
        <end position="77"/>
    </location>
</feature>
<evidence type="ECO:0000256" key="2">
    <source>
        <dbReference type="ARBA" id="ARBA00022692"/>
    </source>
</evidence>
<reference evidence="8 9" key="1">
    <citation type="submission" date="2021-08" db="EMBL/GenBank/DDBJ databases">
        <authorList>
            <person name="Zhang D."/>
            <person name="Zhang A."/>
            <person name="Wang L."/>
        </authorList>
    </citation>
    <scope>NUCLEOTIDE SEQUENCE [LARGE SCALE GENOMIC DNA]</scope>
    <source>
        <strain evidence="8 9">WL0086</strain>
    </source>
</reference>
<comment type="subcellular location">
    <subcellularLocation>
        <location evidence="1">Membrane</location>
        <topology evidence="1">Multi-pass membrane protein</topology>
    </subcellularLocation>
</comment>
<keyword evidence="9" id="KW-1185">Reference proteome</keyword>
<feature type="transmembrane region" description="Helical" evidence="6">
    <location>
        <begin position="129"/>
        <end position="148"/>
    </location>
</feature>
<gene>
    <name evidence="8" type="ORF">K1X11_016170</name>
</gene>
<dbReference type="InterPro" id="IPR007816">
    <property type="entry name" value="ResB-like_domain"/>
</dbReference>
<dbReference type="PANTHER" id="PTHR31566:SF5">
    <property type="entry name" value="RESB-LIKE DOMAIN-CONTAINING PROTEIN"/>
    <property type="match status" value="1"/>
</dbReference>
<keyword evidence="3" id="KW-0201">Cytochrome c-type biogenesis</keyword>
<dbReference type="InterPro" id="IPR023494">
    <property type="entry name" value="Cyt_c_bgen_Ccs1/CcsB/ResB"/>
</dbReference>
<feature type="domain" description="ResB-like" evidence="7">
    <location>
        <begin position="324"/>
        <end position="367"/>
    </location>
</feature>
<dbReference type="EMBL" id="CP139781">
    <property type="protein sequence ID" value="WRQ86352.1"/>
    <property type="molecule type" value="Genomic_DNA"/>
</dbReference>
<dbReference type="PANTHER" id="PTHR31566">
    <property type="entry name" value="CYTOCHROME C BIOGENESIS PROTEIN CCS1, CHLOROPLASTIC"/>
    <property type="match status" value="1"/>
</dbReference>
<evidence type="ECO:0000313" key="9">
    <source>
        <dbReference type="Proteomes" id="UP000738431"/>
    </source>
</evidence>
<keyword evidence="4 6" id="KW-1133">Transmembrane helix</keyword>
<sequence length="422" mass="45352">MSTAATTSPSLLRATLRTLPLGNTWSGAALVLIGTTAAGFGVDFALHHHGFPIPVWPLNGILLAAWIALQLLTYFTLRGTSLLATLAGSRLAVLTLAGLATWGAVLGTFPQITHAHGEPVALYQRVLTAPPFVFLLLLLTGNLAWATLTHLARGLHWSSLFLFNHVGVYVALTAALFGVGDLRRLDLWVSENGFVWQGTDNEAHTTVETPFAIHLQKLTVDYYPPQLTLLHGETGEPLLARGEDLLTLTADSSGTLAGYAIEVFEVTHQAPWSAAADDGVAAARLKVTAPDGRSAEGWVSAGNARVPPLFVGLGDVVATMPELRAHLFQSDFTLVRPDQEPLPASIQVNRPLRVDGWWLYQKGYDTARPDGLRWSQIEAIRDPWLPAVYTGFAFMSLGALLGLGRAAGLLRQLKTLGPEDSA</sequence>
<reference evidence="8 9" key="2">
    <citation type="submission" date="2023-12" db="EMBL/GenBank/DDBJ databases">
        <title>Description of an unclassified Opitutus bacterium of Verrucomicrobiota.</title>
        <authorList>
            <person name="Zhang D.-F."/>
        </authorList>
    </citation>
    <scope>NUCLEOTIDE SEQUENCE [LARGE SCALE GENOMIC DNA]</scope>
    <source>
        <strain evidence="8 9">WL0086</strain>
    </source>
</reference>
<keyword evidence="5 6" id="KW-0472">Membrane</keyword>
<evidence type="ECO:0000256" key="4">
    <source>
        <dbReference type="ARBA" id="ARBA00022989"/>
    </source>
</evidence>
<protein>
    <submittedName>
        <fullName evidence="8">Cytochrome c biogenesis protein ResB</fullName>
    </submittedName>
</protein>
<dbReference type="Proteomes" id="UP000738431">
    <property type="component" value="Chromosome"/>
</dbReference>
<evidence type="ECO:0000256" key="1">
    <source>
        <dbReference type="ARBA" id="ARBA00004141"/>
    </source>
</evidence>
<proteinExistence type="predicted"/>
<organism evidence="8 9">
    <name type="scientific">Actomonas aquatica</name>
    <dbReference type="NCBI Taxonomy" id="2866162"/>
    <lineage>
        <taxon>Bacteria</taxon>
        <taxon>Pseudomonadati</taxon>
        <taxon>Verrucomicrobiota</taxon>
        <taxon>Opitutia</taxon>
        <taxon>Opitutales</taxon>
        <taxon>Opitutaceae</taxon>
        <taxon>Actomonas</taxon>
    </lineage>
</organism>
<accession>A0ABZ1C3T5</accession>
<feature type="transmembrane region" description="Helical" evidence="6">
    <location>
        <begin position="160"/>
        <end position="180"/>
    </location>
</feature>
<feature type="transmembrane region" description="Helical" evidence="6">
    <location>
        <begin position="89"/>
        <end position="109"/>
    </location>
</feature>
<feature type="transmembrane region" description="Helical" evidence="6">
    <location>
        <begin position="21"/>
        <end position="42"/>
    </location>
</feature>
<evidence type="ECO:0000256" key="5">
    <source>
        <dbReference type="ARBA" id="ARBA00023136"/>
    </source>
</evidence>
<evidence type="ECO:0000256" key="6">
    <source>
        <dbReference type="SAM" id="Phobius"/>
    </source>
</evidence>
<name>A0ABZ1C3T5_9BACT</name>
<dbReference type="Pfam" id="PF05140">
    <property type="entry name" value="ResB"/>
    <property type="match status" value="1"/>
</dbReference>
<evidence type="ECO:0000259" key="7">
    <source>
        <dbReference type="Pfam" id="PF05140"/>
    </source>
</evidence>
<evidence type="ECO:0000256" key="3">
    <source>
        <dbReference type="ARBA" id="ARBA00022748"/>
    </source>
</evidence>